<evidence type="ECO:0000256" key="2">
    <source>
        <dbReference type="ARBA" id="ARBA00023180"/>
    </source>
</evidence>
<keyword evidence="8" id="KW-1185">Reference proteome</keyword>
<feature type="signal peptide" evidence="5">
    <location>
        <begin position="1"/>
        <end position="19"/>
    </location>
</feature>
<evidence type="ECO:0000256" key="5">
    <source>
        <dbReference type="SAM" id="SignalP"/>
    </source>
</evidence>
<dbReference type="AlphaFoldDB" id="A0A8C4TMK9"/>
<proteinExistence type="predicted"/>
<reference evidence="7" key="1">
    <citation type="submission" date="2025-08" db="UniProtKB">
        <authorList>
            <consortium name="Ensembl"/>
        </authorList>
    </citation>
    <scope>IDENTIFICATION</scope>
</reference>
<feature type="transmembrane region" description="Helical" evidence="4">
    <location>
        <begin position="853"/>
        <end position="872"/>
    </location>
</feature>
<organism evidence="7 8">
    <name type="scientific">Erpetoichthys calabaricus</name>
    <name type="common">Rope fish</name>
    <name type="synonym">Calamoichthys calabaricus</name>
    <dbReference type="NCBI Taxonomy" id="27687"/>
    <lineage>
        <taxon>Eukaryota</taxon>
        <taxon>Metazoa</taxon>
        <taxon>Chordata</taxon>
        <taxon>Craniata</taxon>
        <taxon>Vertebrata</taxon>
        <taxon>Euteleostomi</taxon>
        <taxon>Actinopterygii</taxon>
        <taxon>Polypteriformes</taxon>
        <taxon>Polypteridae</taxon>
        <taxon>Erpetoichthys</taxon>
    </lineage>
</organism>
<sequence length="1212" mass="136966">MVPPFCPMLLWITWHDILALLRKDVVSDPQEEKAQSTKAHESSPVPDPNLSIEGGQQPKFKIHNMFVSLRGSQHYDGILSILQILINFLERQQNHPLFNFLWQNWDMIGTLLETIFQTLLNGSYGHGSTGLQSIFCALTGHTDCGFNLDWLQQLYRYLEAKNWKPVVNFHPGNGGIGNLNGGIQSIGQPAIEASSVLWQGLDGLRQGLFQRMGSSVYVGLKRKVSRITRSLLDDVTTLVRIPQPDQDGKCTVGKGIRNNIDWNAQMLGFASQGFPAEPPFLSCMKLGKEWSKKKQENLRKTRSIAPEPDLENIWSGTDVTAEDNFFATSELLEAACNESIPGLTGVSNFTVFLYCNLFEGNDDTVDMEASYPGVDLQSLCSDDFYSFNQTSIDNLCQQMSSGPNGSSLKSTSENCLSRLSTRVLSVQNFSQCFLPNASALIGNLCGNETTFVPVEGSWAFEFCSKNWYNFISSELGTCDIRYWTPGFRNYICHNDTIYYHLAPIHPWILRYCADPETNSGDERCFLQKIFDLLPIPYDFESSQLCQNPAPHLLEILYKLSECKGEVHELHNWIVNVNYILRLLDFILSLPSGFDTGKREVRAQLSEAILLSSLLDNTSFYGALSSNASLNVLQAVGDFLRNERNVSLKEDLLSCFSVVRNGQKWGNIWDLRSLLMSAENEAVKRFLSHMHQTWNQLQVSQQDEQAMEMMTSALLHKFPRVTPDLFVDLSQFIPFMSVSDIMSFPSLLLVNDSVLTAIRDHSSEMKPLQKRAFVKRLLQSNVLGQVPLWPPYFLRSLQPLLPYLPLCHFQQLTAEQVCDLYLEVNIHRPIQMDICFAHCLLDCDDKLFPKTRNILSNCVLYVIYYLILLYYLLFRQVGLLCIFSCIHAFLSIVYIFLFFSPEPIPSCSDLKGTFPAAWTAGQFLGMLEQELLDCLDVLGQDPELSAEQRKALWDRLKQMYVPLRSVKPEQILQLGWIVTQLSDKELQELDLSHLEIVAYMGQFDQWTPKQMRAIVLNYLKRSGQSIENLEMSKLVSFGFFICGLSPTEISRLDPKSALFLGELNLGCSELQAEALTTRIMLSDAFGPVSEWGPEIFMEIGTLAAGLPDVVLSSLIREQFEGLTPAAIGLMPASKFAVVFSPVHLSWMTPEQARAVTPHQWIELNSEQSQAVSMAQYEGELIQEQRGRGAVVLMAVFQVYWLASCPQIFFLNSP</sequence>
<dbReference type="InterPro" id="IPR026664">
    <property type="entry name" value="Stereocilin-rel"/>
</dbReference>
<feature type="region of interest" description="Disordered" evidence="3">
    <location>
        <begin position="31"/>
        <end position="52"/>
    </location>
</feature>
<feature type="domain" description="Stereocilin LRR" evidence="6">
    <location>
        <begin position="669"/>
        <end position="819"/>
    </location>
</feature>
<dbReference type="Ensembl" id="ENSECRT00000033446.1">
    <property type="protein sequence ID" value="ENSECRP00000032723.1"/>
    <property type="gene ID" value="ENSECRG00000022148.1"/>
</dbReference>
<feature type="compositionally biased region" description="Basic and acidic residues" evidence="3">
    <location>
        <begin position="31"/>
        <end position="41"/>
    </location>
</feature>
<dbReference type="GO" id="GO:0060091">
    <property type="term" value="C:kinocilium"/>
    <property type="evidence" value="ECO:0007669"/>
    <property type="project" value="TreeGrafter"/>
</dbReference>
<dbReference type="PANTHER" id="PTHR23412">
    <property type="entry name" value="STEREOCILIN RELATED"/>
    <property type="match status" value="1"/>
</dbReference>
<accession>A0A8C4TMK9</accession>
<evidence type="ECO:0000256" key="3">
    <source>
        <dbReference type="SAM" id="MobiDB-lite"/>
    </source>
</evidence>
<protein>
    <submittedName>
        <fullName evidence="7">Stereocilin</fullName>
    </submittedName>
</protein>
<feature type="transmembrane region" description="Helical" evidence="4">
    <location>
        <begin position="879"/>
        <end position="898"/>
    </location>
</feature>
<evidence type="ECO:0000256" key="1">
    <source>
        <dbReference type="ARBA" id="ARBA00022729"/>
    </source>
</evidence>
<evidence type="ECO:0000313" key="7">
    <source>
        <dbReference type="Ensembl" id="ENSECRP00000032723.1"/>
    </source>
</evidence>
<evidence type="ECO:0000259" key="6">
    <source>
        <dbReference type="Pfam" id="PF21058"/>
    </source>
</evidence>
<feature type="chain" id="PRO_5046765360" evidence="5">
    <location>
        <begin position="20"/>
        <end position="1212"/>
    </location>
</feature>
<evidence type="ECO:0000256" key="4">
    <source>
        <dbReference type="SAM" id="Phobius"/>
    </source>
</evidence>
<dbReference type="Proteomes" id="UP000694620">
    <property type="component" value="Unassembled WGS sequence"/>
</dbReference>
<dbReference type="GO" id="GO:0009986">
    <property type="term" value="C:cell surface"/>
    <property type="evidence" value="ECO:0007669"/>
    <property type="project" value="TreeGrafter"/>
</dbReference>
<dbReference type="GO" id="GO:0032426">
    <property type="term" value="C:stereocilium tip"/>
    <property type="evidence" value="ECO:0007669"/>
    <property type="project" value="TreeGrafter"/>
</dbReference>
<dbReference type="GeneTree" id="ENSGT00950000182957"/>
<dbReference type="GO" id="GO:0007160">
    <property type="term" value="P:cell-matrix adhesion"/>
    <property type="evidence" value="ECO:0007669"/>
    <property type="project" value="TreeGrafter"/>
</dbReference>
<keyword evidence="4" id="KW-0812">Transmembrane</keyword>
<evidence type="ECO:0000313" key="8">
    <source>
        <dbReference type="Proteomes" id="UP000694620"/>
    </source>
</evidence>
<keyword evidence="2" id="KW-0325">Glycoprotein</keyword>
<keyword evidence="4" id="KW-0472">Membrane</keyword>
<dbReference type="PANTHER" id="PTHR23412:SF14">
    <property type="entry name" value="STEREOCILIN-RELATED"/>
    <property type="match status" value="1"/>
</dbReference>
<keyword evidence="1 5" id="KW-0732">Signal</keyword>
<keyword evidence="4" id="KW-1133">Transmembrane helix</keyword>
<feature type="domain" description="Stereocilin LRR" evidence="6">
    <location>
        <begin position="623"/>
        <end position="658"/>
    </location>
</feature>
<reference evidence="7" key="2">
    <citation type="submission" date="2025-09" db="UniProtKB">
        <authorList>
            <consortium name="Ensembl"/>
        </authorList>
    </citation>
    <scope>IDENTIFICATION</scope>
</reference>
<dbReference type="Pfam" id="PF21058">
    <property type="entry name" value="Stereocilin"/>
    <property type="match status" value="2"/>
</dbReference>
<dbReference type="InterPro" id="IPR048992">
    <property type="entry name" value="Stereocilin_LRR"/>
</dbReference>
<name>A0A8C4TMK9_ERPCA</name>